<organism evidence="2 3">
    <name type="scientific">Aspergillus ochraceoroseus IBT 24754</name>
    <dbReference type="NCBI Taxonomy" id="1392256"/>
    <lineage>
        <taxon>Eukaryota</taxon>
        <taxon>Fungi</taxon>
        <taxon>Dikarya</taxon>
        <taxon>Ascomycota</taxon>
        <taxon>Pezizomycotina</taxon>
        <taxon>Eurotiomycetes</taxon>
        <taxon>Eurotiomycetidae</taxon>
        <taxon>Eurotiales</taxon>
        <taxon>Aspergillaceae</taxon>
        <taxon>Aspergillus</taxon>
        <taxon>Aspergillus subgen. Nidulantes</taxon>
    </lineage>
</organism>
<protein>
    <submittedName>
        <fullName evidence="2">Uncharacterized protein</fullName>
    </submittedName>
</protein>
<dbReference type="EMBL" id="MSFN02000009">
    <property type="protein sequence ID" value="PTU17812.1"/>
    <property type="molecule type" value="Genomic_DNA"/>
</dbReference>
<dbReference type="Proteomes" id="UP000244073">
    <property type="component" value="Unassembled WGS sequence"/>
</dbReference>
<reference evidence="2 3" key="1">
    <citation type="journal article" date="2018" name="Proc. Natl. Acad. Sci. U.S.A.">
        <title>Linking secondary metabolites to gene clusters through genome sequencing of six diverse Aspergillus species.</title>
        <authorList>
            <person name="Kaerboelling I."/>
            <person name="Vesth T.C."/>
            <person name="Frisvad J.C."/>
            <person name="Nybo J.L."/>
            <person name="Theobald S."/>
            <person name="Kuo A."/>
            <person name="Bowyer P."/>
            <person name="Matsuda Y."/>
            <person name="Mondo S."/>
            <person name="Lyhne E.K."/>
            <person name="Kogle M.E."/>
            <person name="Clum A."/>
            <person name="Lipzen A."/>
            <person name="Salamov A."/>
            <person name="Ngan C.Y."/>
            <person name="Daum C."/>
            <person name="Chiniquy J."/>
            <person name="Barry K."/>
            <person name="LaButti K."/>
            <person name="Haridas S."/>
            <person name="Simmons B.A."/>
            <person name="Magnuson J.K."/>
            <person name="Mortensen U.H."/>
            <person name="Larsen T.O."/>
            <person name="Grigoriev I.V."/>
            <person name="Baker S.E."/>
            <person name="Andersen M.R."/>
        </authorList>
    </citation>
    <scope>NUCLEOTIDE SEQUENCE [LARGE SCALE GENOMIC DNA]</scope>
    <source>
        <strain evidence="2 3">IBT 24754</strain>
    </source>
</reference>
<evidence type="ECO:0000313" key="2">
    <source>
        <dbReference type="EMBL" id="PTU17812.1"/>
    </source>
</evidence>
<sequence length="137" mass="14935">MNPSHESDLSAIVRLGSLTFEVWNLLTTPTWEPEAALPLLSSSAANQLLSSSLPVSLLFFLFLLTLSLSLSLSLSYFLFSFSSCRDSTSSVPLANPRVTAFQLIFFLVSVAEFSALLPQTPPALCDTICRARSFRVA</sequence>
<dbReference type="RefSeq" id="XP_040749204.1">
    <property type="nucleotide sequence ID" value="XM_040892964.1"/>
</dbReference>
<feature type="transmembrane region" description="Helical" evidence="1">
    <location>
        <begin position="57"/>
        <end position="79"/>
    </location>
</feature>
<accession>A0A2T5LNG2</accession>
<dbReference type="AlphaFoldDB" id="A0A2T5LNG2"/>
<evidence type="ECO:0000313" key="3">
    <source>
        <dbReference type="Proteomes" id="UP000244073"/>
    </source>
</evidence>
<gene>
    <name evidence="2" type="ORF">P175DRAFT_0378559</name>
</gene>
<comment type="caution">
    <text evidence="2">The sequence shown here is derived from an EMBL/GenBank/DDBJ whole genome shotgun (WGS) entry which is preliminary data.</text>
</comment>
<dbReference type="VEuPathDB" id="FungiDB:P175DRAFT_0378559"/>
<keyword evidence="1" id="KW-0812">Transmembrane</keyword>
<proteinExistence type="predicted"/>
<evidence type="ECO:0000256" key="1">
    <source>
        <dbReference type="SAM" id="Phobius"/>
    </source>
</evidence>
<name>A0A2T5LNG2_9EURO</name>
<keyword evidence="1" id="KW-1133">Transmembrane helix</keyword>
<dbReference type="GeneID" id="63809846"/>
<keyword evidence="1" id="KW-0472">Membrane</keyword>